<reference evidence="5 6" key="1">
    <citation type="submission" date="2019-08" db="EMBL/GenBank/DDBJ databases">
        <title>Formosa sediminis sp. nov., isolated from marine sediment.</title>
        <authorList>
            <person name="Cao W.R."/>
        </authorList>
    </citation>
    <scope>NUCLEOTIDE SEQUENCE [LARGE SCALE GENOMIC DNA]</scope>
    <source>
        <strain evidence="5 6">1494</strain>
    </source>
</reference>
<dbReference type="CDD" id="cd00090">
    <property type="entry name" value="HTH_ARSR"/>
    <property type="match status" value="1"/>
</dbReference>
<protein>
    <submittedName>
        <fullName evidence="5">Winged helix-turn-helix transcriptional regulator</fullName>
    </submittedName>
</protein>
<dbReference type="AlphaFoldDB" id="A0A5D0GES0"/>
<evidence type="ECO:0000313" key="6">
    <source>
        <dbReference type="Proteomes" id="UP000324550"/>
    </source>
</evidence>
<name>A0A5D0GES0_9FLAO</name>
<keyword evidence="2" id="KW-0238">DNA-binding</keyword>
<dbReference type="OrthoDB" id="9786071at2"/>
<dbReference type="RefSeq" id="WP_148454455.1">
    <property type="nucleotide sequence ID" value="NZ_VSFC01000031.1"/>
</dbReference>
<dbReference type="Proteomes" id="UP000324550">
    <property type="component" value="Unassembled WGS sequence"/>
</dbReference>
<keyword evidence="3" id="KW-0804">Transcription</keyword>
<dbReference type="InterPro" id="IPR036390">
    <property type="entry name" value="WH_DNA-bd_sf"/>
</dbReference>
<dbReference type="PANTHER" id="PTHR42756">
    <property type="entry name" value="TRANSCRIPTIONAL REGULATOR, MARR"/>
    <property type="match status" value="1"/>
</dbReference>
<keyword evidence="1" id="KW-0805">Transcription regulation</keyword>
<dbReference type="PROSITE" id="PS50995">
    <property type="entry name" value="HTH_MARR_2"/>
    <property type="match status" value="1"/>
</dbReference>
<evidence type="ECO:0000313" key="5">
    <source>
        <dbReference type="EMBL" id="TYA56327.1"/>
    </source>
</evidence>
<dbReference type="InterPro" id="IPR000835">
    <property type="entry name" value="HTH_MarR-typ"/>
</dbReference>
<keyword evidence="6" id="KW-1185">Reference proteome</keyword>
<sequence length="203" mass="23156">MTDSIFNPEFQNQNTSSKIIVALERISEAFKVLLWDKAKEFGLSPIQIQMLIFVAYHKQDLCNVSHLANEFNITKPTVSDAVRVLIKKGLIEKDFSSTDSRSFSIFLSKTGKETIKLIEDFANPIKSNLETINENKLEDLFSTLSQVIYKLNQSGVLTVQRTCFGCKFYENKDNTHTCNLLEKELRTSDIRLDCPEFDAKLTA</sequence>
<dbReference type="EMBL" id="VSFC01000031">
    <property type="protein sequence ID" value="TYA56327.1"/>
    <property type="molecule type" value="Genomic_DNA"/>
</dbReference>
<organism evidence="5 6">
    <name type="scientific">Formosa maritima</name>
    <dbReference type="NCBI Taxonomy" id="2592046"/>
    <lineage>
        <taxon>Bacteria</taxon>
        <taxon>Pseudomonadati</taxon>
        <taxon>Bacteroidota</taxon>
        <taxon>Flavobacteriia</taxon>
        <taxon>Flavobacteriales</taxon>
        <taxon>Flavobacteriaceae</taxon>
        <taxon>Formosa</taxon>
    </lineage>
</organism>
<evidence type="ECO:0000259" key="4">
    <source>
        <dbReference type="PROSITE" id="PS50995"/>
    </source>
</evidence>
<evidence type="ECO:0000256" key="3">
    <source>
        <dbReference type="ARBA" id="ARBA00023163"/>
    </source>
</evidence>
<dbReference type="Gene3D" id="1.10.10.10">
    <property type="entry name" value="Winged helix-like DNA-binding domain superfamily/Winged helix DNA-binding domain"/>
    <property type="match status" value="1"/>
</dbReference>
<dbReference type="SUPFAM" id="SSF46785">
    <property type="entry name" value="Winged helix' DNA-binding domain"/>
    <property type="match status" value="1"/>
</dbReference>
<comment type="caution">
    <text evidence="5">The sequence shown here is derived from an EMBL/GenBank/DDBJ whole genome shotgun (WGS) entry which is preliminary data.</text>
</comment>
<accession>A0A5D0GES0</accession>
<dbReference type="InterPro" id="IPR036388">
    <property type="entry name" value="WH-like_DNA-bd_sf"/>
</dbReference>
<gene>
    <name evidence="5" type="ORF">FVF61_06195</name>
</gene>
<proteinExistence type="predicted"/>
<dbReference type="InterPro" id="IPR011991">
    <property type="entry name" value="ArsR-like_HTH"/>
</dbReference>
<evidence type="ECO:0000256" key="2">
    <source>
        <dbReference type="ARBA" id="ARBA00023125"/>
    </source>
</evidence>
<feature type="domain" description="HTH marR-type" evidence="4">
    <location>
        <begin position="16"/>
        <end position="149"/>
    </location>
</feature>
<dbReference type="GO" id="GO:0003677">
    <property type="term" value="F:DNA binding"/>
    <property type="evidence" value="ECO:0007669"/>
    <property type="project" value="UniProtKB-KW"/>
</dbReference>
<dbReference type="Pfam" id="PF12802">
    <property type="entry name" value="MarR_2"/>
    <property type="match status" value="1"/>
</dbReference>
<evidence type="ECO:0000256" key="1">
    <source>
        <dbReference type="ARBA" id="ARBA00023015"/>
    </source>
</evidence>
<dbReference type="SMART" id="SM00347">
    <property type="entry name" value="HTH_MARR"/>
    <property type="match status" value="1"/>
</dbReference>
<dbReference type="GO" id="GO:0003700">
    <property type="term" value="F:DNA-binding transcription factor activity"/>
    <property type="evidence" value="ECO:0007669"/>
    <property type="project" value="InterPro"/>
</dbReference>
<dbReference type="PANTHER" id="PTHR42756:SF1">
    <property type="entry name" value="TRANSCRIPTIONAL REPRESSOR OF EMRAB OPERON"/>
    <property type="match status" value="1"/>
</dbReference>